<comment type="caution">
    <text evidence="2">The sequence shown here is derived from an EMBL/GenBank/DDBJ whole genome shotgun (WGS) entry which is preliminary data.</text>
</comment>
<keyword evidence="3" id="KW-1185">Reference proteome</keyword>
<gene>
    <name evidence="2" type="ORF">PVL29_024552</name>
</gene>
<sequence length="199" mass="22150">MDSSTKILPNEGDTKFPATNQLSSRRSQSLSSLSSCSSSPESSFSGDSPTSPVTPPQFSGIPFSWEKIPGIPKKQTSRKKENSPLSLLPLPPSTTPIPSKRFNHQDQETSMIRKKKNISESFRRDPFFAAFVECCKEDEDQETSPNIWKSSKVPRNLSDRLGLINIYTSCKSTCTVSESIIFVPRSARSSYHLLNRRSG</sequence>
<evidence type="ECO:0000313" key="2">
    <source>
        <dbReference type="EMBL" id="KAJ9675683.1"/>
    </source>
</evidence>
<evidence type="ECO:0000256" key="1">
    <source>
        <dbReference type="SAM" id="MobiDB-lite"/>
    </source>
</evidence>
<reference evidence="2 3" key="1">
    <citation type="journal article" date="2023" name="BMC Biotechnol.">
        <title>Vitis rotundifolia cv Carlos genome sequencing.</title>
        <authorList>
            <person name="Huff M."/>
            <person name="Hulse-Kemp A."/>
            <person name="Scheffler B."/>
            <person name="Youngblood R."/>
            <person name="Simpson S."/>
            <person name="Babiker E."/>
            <person name="Staton M."/>
        </authorList>
    </citation>
    <scope>NUCLEOTIDE SEQUENCE [LARGE SCALE GENOMIC DNA]</scope>
    <source>
        <tissue evidence="2">Leaf</tissue>
    </source>
</reference>
<dbReference type="Proteomes" id="UP001168098">
    <property type="component" value="Unassembled WGS sequence"/>
</dbReference>
<feature type="compositionally biased region" description="Low complexity" evidence="1">
    <location>
        <begin position="22"/>
        <end position="51"/>
    </location>
</feature>
<evidence type="ECO:0000313" key="3">
    <source>
        <dbReference type="Proteomes" id="UP001168098"/>
    </source>
</evidence>
<feature type="region of interest" description="Disordered" evidence="1">
    <location>
        <begin position="1"/>
        <end position="111"/>
    </location>
</feature>
<organism evidence="2 3">
    <name type="scientific">Vitis rotundifolia</name>
    <name type="common">Muscadine grape</name>
    <dbReference type="NCBI Taxonomy" id="103349"/>
    <lineage>
        <taxon>Eukaryota</taxon>
        <taxon>Viridiplantae</taxon>
        <taxon>Streptophyta</taxon>
        <taxon>Embryophyta</taxon>
        <taxon>Tracheophyta</taxon>
        <taxon>Spermatophyta</taxon>
        <taxon>Magnoliopsida</taxon>
        <taxon>eudicotyledons</taxon>
        <taxon>Gunneridae</taxon>
        <taxon>Pentapetalae</taxon>
        <taxon>rosids</taxon>
        <taxon>Vitales</taxon>
        <taxon>Vitaceae</taxon>
        <taxon>Viteae</taxon>
        <taxon>Vitis</taxon>
    </lineage>
</organism>
<name>A0AA39D8E6_VITRO</name>
<dbReference type="PANTHER" id="PTHR33696:SF1">
    <property type="entry name" value="T22J18.15"/>
    <property type="match status" value="1"/>
</dbReference>
<dbReference type="AlphaFoldDB" id="A0AA39D8E6"/>
<proteinExistence type="predicted"/>
<protein>
    <submittedName>
        <fullName evidence="2">Uncharacterized protein</fullName>
    </submittedName>
</protein>
<dbReference type="EMBL" id="JARBHA010000018">
    <property type="protein sequence ID" value="KAJ9675683.1"/>
    <property type="molecule type" value="Genomic_DNA"/>
</dbReference>
<accession>A0AA39D8E6</accession>
<dbReference type="PANTHER" id="PTHR33696">
    <property type="entry name" value="T22J18.15-RELATED"/>
    <property type="match status" value="1"/>
</dbReference>